<reference evidence="1" key="1">
    <citation type="submission" date="2019-11" db="EMBL/GenBank/DDBJ databases">
        <authorList>
            <person name="Feng L."/>
        </authorList>
    </citation>
    <scope>NUCLEOTIDE SEQUENCE</scope>
    <source>
        <strain evidence="1">KOxytocaLFYP65</strain>
    </source>
</reference>
<protein>
    <submittedName>
        <fullName evidence="1">Uncharacterized protein</fullName>
    </submittedName>
</protein>
<sequence length="155" mass="16966">MLFCWVRLFTYLSTKVSFGINSGVLFFYLNGQCHQGAACCKQRNYPAHRPWCAITNSARSTEEMMPLPYCNASISADAEPATLGIESSAQAVDVAAMMSFMEKNTNTAPTITVIPPTPKSVATATSAASVRRPLNRPRREDRICLQAWGQSNDPA</sequence>
<proteinExistence type="predicted"/>
<dbReference type="AlphaFoldDB" id="A0A6N3HLQ6"/>
<dbReference type="EMBL" id="CACRTM010000040">
    <property type="protein sequence ID" value="VYU76883.1"/>
    <property type="molecule type" value="Genomic_DNA"/>
</dbReference>
<evidence type="ECO:0000313" key="1">
    <source>
        <dbReference type="EMBL" id="VYU76883.1"/>
    </source>
</evidence>
<gene>
    <name evidence="1" type="ORF">KOLFYP65_01267</name>
</gene>
<name>A0A6N3HLQ6_KLEOX</name>
<accession>A0A6N3HLQ6</accession>
<organism evidence="1">
    <name type="scientific">Klebsiella oxytoca</name>
    <dbReference type="NCBI Taxonomy" id="571"/>
    <lineage>
        <taxon>Bacteria</taxon>
        <taxon>Pseudomonadati</taxon>
        <taxon>Pseudomonadota</taxon>
        <taxon>Gammaproteobacteria</taxon>
        <taxon>Enterobacterales</taxon>
        <taxon>Enterobacteriaceae</taxon>
        <taxon>Klebsiella/Raoultella group</taxon>
        <taxon>Klebsiella</taxon>
    </lineage>
</organism>